<dbReference type="eggNOG" id="COG0637">
    <property type="taxonomic scope" value="Bacteria"/>
</dbReference>
<proteinExistence type="predicted"/>
<name>H6LID9_ACEWD</name>
<keyword evidence="2" id="KW-1185">Reference proteome</keyword>
<dbReference type="InterPro" id="IPR023214">
    <property type="entry name" value="HAD_sf"/>
</dbReference>
<dbReference type="Gene3D" id="3.40.50.1000">
    <property type="entry name" value="HAD superfamily/HAD-like"/>
    <property type="match status" value="1"/>
</dbReference>
<evidence type="ECO:0000313" key="1">
    <source>
        <dbReference type="EMBL" id="AFA47313.1"/>
    </source>
</evidence>
<dbReference type="OrthoDB" id="9797743at2"/>
<dbReference type="Gene3D" id="1.10.150.240">
    <property type="entry name" value="Putative phosphatase, domain 2"/>
    <property type="match status" value="1"/>
</dbReference>
<sequence length="213" mass="23983">MKSQGNIFDLDGTLLDSMPAWENIGTDFLTKHGVNPPADLNKIIKTMSFVESSRYFIDFFGVDMTVEQVNDEINAMIQDNYAKHLQLKPFVKEVLDQQRAKGIKMGILTATHKSLVELVLARFGLLNHFQFILTSGMAGLPKSDPEIYHKAIKSLRLPVDQITIFEDALYCIQAARNTGCHIVGVYDESSKADWAEIQKNADDTILSFKELLK</sequence>
<gene>
    <name evidence="1" type="ordered locus">Awo_c05140</name>
</gene>
<dbReference type="PANTHER" id="PTHR18901">
    <property type="entry name" value="2-DEOXYGLUCOSE-6-PHOSPHATE PHOSPHATASE 2"/>
    <property type="match status" value="1"/>
</dbReference>
<dbReference type="GO" id="GO:0016791">
    <property type="term" value="F:phosphatase activity"/>
    <property type="evidence" value="ECO:0007669"/>
    <property type="project" value="TreeGrafter"/>
</dbReference>
<dbReference type="KEGG" id="awo:Awo_c05140"/>
<dbReference type="InterPro" id="IPR023198">
    <property type="entry name" value="PGP-like_dom2"/>
</dbReference>
<dbReference type="RefSeq" id="WP_014354916.1">
    <property type="nucleotide sequence ID" value="NC_016894.1"/>
</dbReference>
<protein>
    <submittedName>
        <fullName evidence="1">Putative haloacid dehalogenase, IA family protein</fullName>
    </submittedName>
</protein>
<dbReference type="PANTHER" id="PTHR18901:SF38">
    <property type="entry name" value="PSEUDOURIDINE-5'-PHOSPHATASE"/>
    <property type="match status" value="1"/>
</dbReference>
<dbReference type="SUPFAM" id="SSF56784">
    <property type="entry name" value="HAD-like"/>
    <property type="match status" value="1"/>
</dbReference>
<evidence type="ECO:0000313" key="2">
    <source>
        <dbReference type="Proteomes" id="UP000007177"/>
    </source>
</evidence>
<dbReference type="HOGENOM" id="CLU_045011_13_1_9"/>
<reference evidence="2" key="1">
    <citation type="submission" date="2011-07" db="EMBL/GenBank/DDBJ databases">
        <title>Complete genome sequence of Acetobacterium woodii.</title>
        <authorList>
            <person name="Poehlein A."/>
            <person name="Schmidt S."/>
            <person name="Kaster A.-K."/>
            <person name="Goenrich M."/>
            <person name="Vollmers J."/>
            <person name="Thuermer A."/>
            <person name="Gottschalk G."/>
            <person name="Thauer R.K."/>
            <person name="Daniel R."/>
            <person name="Mueller V."/>
        </authorList>
    </citation>
    <scope>NUCLEOTIDE SEQUENCE [LARGE SCALE GENOMIC DNA]</scope>
    <source>
        <strain evidence="2">ATCC 29683 / DSM 1030 / JCM 2381 / KCTC 1655 / WB1</strain>
    </source>
</reference>
<dbReference type="NCBIfam" id="TIGR01509">
    <property type="entry name" value="HAD-SF-IA-v3"/>
    <property type="match status" value="1"/>
</dbReference>
<dbReference type="CDD" id="cd07505">
    <property type="entry name" value="HAD_BPGM-like"/>
    <property type="match status" value="1"/>
</dbReference>
<dbReference type="AlphaFoldDB" id="H6LID9"/>
<dbReference type="Proteomes" id="UP000007177">
    <property type="component" value="Chromosome"/>
</dbReference>
<dbReference type="Pfam" id="PF13419">
    <property type="entry name" value="HAD_2"/>
    <property type="match status" value="1"/>
</dbReference>
<dbReference type="STRING" id="931626.Awo_c05140"/>
<dbReference type="InterPro" id="IPR041492">
    <property type="entry name" value="HAD_2"/>
</dbReference>
<reference evidence="1 2" key="2">
    <citation type="journal article" date="2012" name="PLoS ONE">
        <title>An ancient pathway combining carbon dioxide fixation with the generation and utilization of a sodium ion gradient for ATP synthesis.</title>
        <authorList>
            <person name="Poehlein A."/>
            <person name="Schmidt S."/>
            <person name="Kaster A.K."/>
            <person name="Goenrich M."/>
            <person name="Vollmers J."/>
            <person name="Thurmer A."/>
            <person name="Bertsch J."/>
            <person name="Schuchmann K."/>
            <person name="Voigt B."/>
            <person name="Hecker M."/>
            <person name="Daniel R."/>
            <person name="Thauer R.K."/>
            <person name="Gottschalk G."/>
            <person name="Muller V."/>
        </authorList>
    </citation>
    <scope>NUCLEOTIDE SEQUENCE [LARGE SCALE GENOMIC DNA]</scope>
    <source>
        <strain evidence="2">ATCC 29683 / DSM 1030 / JCM 2381 / KCTC 1655 / WB1</strain>
    </source>
</reference>
<dbReference type="InterPro" id="IPR036412">
    <property type="entry name" value="HAD-like_sf"/>
</dbReference>
<dbReference type="SFLD" id="SFLDG01129">
    <property type="entry name" value="C1.5:_HAD__Beta-PGM__Phosphata"/>
    <property type="match status" value="1"/>
</dbReference>
<dbReference type="SFLD" id="SFLDS00003">
    <property type="entry name" value="Haloacid_Dehalogenase"/>
    <property type="match status" value="1"/>
</dbReference>
<dbReference type="InterPro" id="IPR006439">
    <property type="entry name" value="HAD-SF_hydro_IA"/>
</dbReference>
<organism evidence="1 2">
    <name type="scientific">Acetobacterium woodii (strain ATCC 29683 / DSM 1030 / JCM 2381 / KCTC 1655 / WB1)</name>
    <dbReference type="NCBI Taxonomy" id="931626"/>
    <lineage>
        <taxon>Bacteria</taxon>
        <taxon>Bacillati</taxon>
        <taxon>Bacillota</taxon>
        <taxon>Clostridia</taxon>
        <taxon>Eubacteriales</taxon>
        <taxon>Eubacteriaceae</taxon>
        <taxon>Acetobacterium</taxon>
    </lineage>
</organism>
<accession>H6LID9</accession>
<dbReference type="EMBL" id="CP002987">
    <property type="protein sequence ID" value="AFA47313.1"/>
    <property type="molecule type" value="Genomic_DNA"/>
</dbReference>